<gene>
    <name evidence="1" type="ORF">CVT63_02355</name>
</gene>
<comment type="caution">
    <text evidence="1">The sequence shown here is derived from an EMBL/GenBank/DDBJ whole genome shotgun (WGS) entry which is preliminary data.</text>
</comment>
<evidence type="ECO:0000313" key="1">
    <source>
        <dbReference type="EMBL" id="PKQ28538.1"/>
    </source>
</evidence>
<proteinExistence type="predicted"/>
<organism evidence="1 2">
    <name type="scientific">Candidatus Anoxymicrobium japonicum</name>
    <dbReference type="NCBI Taxonomy" id="2013648"/>
    <lineage>
        <taxon>Bacteria</taxon>
        <taxon>Bacillati</taxon>
        <taxon>Actinomycetota</taxon>
        <taxon>Candidatus Geothermincolia</taxon>
        <taxon>Candidatus Geothermincolales</taxon>
        <taxon>Candidatus Anoxymicrobiaceae</taxon>
        <taxon>Candidatus Anoxymicrobium</taxon>
    </lineage>
</organism>
<dbReference type="AlphaFoldDB" id="A0A2N3G7E4"/>
<evidence type="ECO:0000313" key="2">
    <source>
        <dbReference type="Proteomes" id="UP000233654"/>
    </source>
</evidence>
<protein>
    <submittedName>
        <fullName evidence="1">Uncharacterized protein</fullName>
    </submittedName>
</protein>
<dbReference type="Proteomes" id="UP000233654">
    <property type="component" value="Unassembled WGS sequence"/>
</dbReference>
<accession>A0A2N3G7E4</accession>
<name>A0A2N3G7E4_9ACTN</name>
<dbReference type="EMBL" id="PHEX01000013">
    <property type="protein sequence ID" value="PKQ28538.1"/>
    <property type="molecule type" value="Genomic_DNA"/>
</dbReference>
<reference evidence="1 2" key="1">
    <citation type="journal article" date="2017" name="ISME J.">
        <title>Potential for microbial H2 and metal transformations associated with novel bacteria and archaea in deep terrestrial subsurface sediments.</title>
        <authorList>
            <person name="Hernsdorf A.W."/>
            <person name="Amano Y."/>
            <person name="Miyakawa K."/>
            <person name="Ise K."/>
            <person name="Suzuki Y."/>
            <person name="Anantharaman K."/>
            <person name="Probst A."/>
            <person name="Burstein D."/>
            <person name="Thomas B.C."/>
            <person name="Banfield J.F."/>
        </authorList>
    </citation>
    <scope>NUCLEOTIDE SEQUENCE [LARGE SCALE GENOMIC DNA]</scope>
    <source>
        <strain evidence="1">HGW-Actinobacteria-3</strain>
    </source>
</reference>
<sequence length="112" mass="13076">MEHEKKVSLRKCPFCGVPFEGSEEGVSGERRCGRCRVAARYKGKDLLAVSIPGYYRRLIELESRGKELLMEIENERAKGRSMSVIQKKRLEHQSILSERAFLSYFMDFVEKW</sequence>